<comment type="similarity">
    <text evidence="2 7">Belongs to the ExbD/TolR family.</text>
</comment>
<dbReference type="InterPro" id="IPR003400">
    <property type="entry name" value="ExbD"/>
</dbReference>
<evidence type="ECO:0000256" key="8">
    <source>
        <dbReference type="SAM" id="Phobius"/>
    </source>
</evidence>
<accession>A0A7V5NXL5</accession>
<keyword evidence="7" id="KW-0653">Protein transport</keyword>
<comment type="caution">
    <text evidence="9">The sequence shown here is derived from an EMBL/GenBank/DDBJ whole genome shotgun (WGS) entry which is preliminary data.</text>
</comment>
<dbReference type="EMBL" id="DROP01000247">
    <property type="protein sequence ID" value="HHI89030.1"/>
    <property type="molecule type" value="Genomic_DNA"/>
</dbReference>
<dbReference type="AlphaFoldDB" id="A0A7V5NXL5"/>
<dbReference type="GO" id="GO:0005886">
    <property type="term" value="C:plasma membrane"/>
    <property type="evidence" value="ECO:0007669"/>
    <property type="project" value="UniProtKB-SubCell"/>
</dbReference>
<evidence type="ECO:0000256" key="6">
    <source>
        <dbReference type="ARBA" id="ARBA00023136"/>
    </source>
</evidence>
<dbReference type="GO" id="GO:0022857">
    <property type="term" value="F:transmembrane transporter activity"/>
    <property type="evidence" value="ECO:0007669"/>
    <property type="project" value="InterPro"/>
</dbReference>
<reference evidence="9" key="1">
    <citation type="journal article" date="2020" name="mSystems">
        <title>Genome- and Community-Level Interaction Insights into Carbon Utilization and Element Cycling Functions of Hydrothermarchaeota in Hydrothermal Sediment.</title>
        <authorList>
            <person name="Zhou Z."/>
            <person name="Liu Y."/>
            <person name="Xu W."/>
            <person name="Pan J."/>
            <person name="Luo Z.H."/>
            <person name="Li M."/>
        </authorList>
    </citation>
    <scope>NUCLEOTIDE SEQUENCE [LARGE SCALE GENOMIC DNA]</scope>
    <source>
        <strain evidence="9">HyVt-538</strain>
    </source>
</reference>
<dbReference type="Gene3D" id="3.30.420.270">
    <property type="match status" value="1"/>
</dbReference>
<evidence type="ECO:0000256" key="3">
    <source>
        <dbReference type="ARBA" id="ARBA00022475"/>
    </source>
</evidence>
<organism evidence="9">
    <name type="scientific">Hellea balneolensis</name>
    <dbReference type="NCBI Taxonomy" id="287478"/>
    <lineage>
        <taxon>Bacteria</taxon>
        <taxon>Pseudomonadati</taxon>
        <taxon>Pseudomonadota</taxon>
        <taxon>Alphaproteobacteria</taxon>
        <taxon>Maricaulales</taxon>
        <taxon>Robiginitomaculaceae</taxon>
        <taxon>Hellea</taxon>
    </lineage>
</organism>
<gene>
    <name evidence="9" type="ORF">ENK01_03670</name>
</gene>
<evidence type="ECO:0000256" key="7">
    <source>
        <dbReference type="RuleBase" id="RU003879"/>
    </source>
</evidence>
<comment type="subcellular location">
    <subcellularLocation>
        <location evidence="1">Cell membrane</location>
        <topology evidence="1">Single-pass membrane protein</topology>
    </subcellularLocation>
    <subcellularLocation>
        <location evidence="7">Cell membrane</location>
        <topology evidence="7">Single-pass type II membrane protein</topology>
    </subcellularLocation>
</comment>
<keyword evidence="5 8" id="KW-1133">Transmembrane helix</keyword>
<protein>
    <submittedName>
        <fullName evidence="9">Biopolymer transporter ExbD</fullName>
    </submittedName>
</protein>
<keyword evidence="3" id="KW-1003">Cell membrane</keyword>
<feature type="transmembrane region" description="Helical" evidence="8">
    <location>
        <begin position="32"/>
        <end position="55"/>
    </location>
</feature>
<keyword evidence="4 7" id="KW-0812">Transmembrane</keyword>
<evidence type="ECO:0000256" key="2">
    <source>
        <dbReference type="ARBA" id="ARBA00005811"/>
    </source>
</evidence>
<dbReference type="Pfam" id="PF02472">
    <property type="entry name" value="ExbD"/>
    <property type="match status" value="1"/>
</dbReference>
<keyword evidence="6 8" id="KW-0472">Membrane</keyword>
<evidence type="ECO:0000313" key="9">
    <source>
        <dbReference type="EMBL" id="HHI89030.1"/>
    </source>
</evidence>
<dbReference type="PANTHER" id="PTHR30558:SF7">
    <property type="entry name" value="TOL-PAL SYSTEM PROTEIN TOLR"/>
    <property type="match status" value="1"/>
</dbReference>
<sequence length="145" mass="16015">MSGNGRREMYGRGRYGRRQLNHEINVTPLVDVMLVLMIVFMISATVLASGIPLELPKTDSKALPRQQTPITVSVDKDGNIFLQDKQISLAELSPKLVALAKNGYEERIYLRGDENGNYGPIMKVMAAINKAGFTNIGLVTEPPKQ</sequence>
<dbReference type="Proteomes" id="UP000885806">
    <property type="component" value="Unassembled WGS sequence"/>
</dbReference>
<evidence type="ECO:0000256" key="4">
    <source>
        <dbReference type="ARBA" id="ARBA00022692"/>
    </source>
</evidence>
<keyword evidence="7" id="KW-0813">Transport</keyword>
<dbReference type="PANTHER" id="PTHR30558">
    <property type="entry name" value="EXBD MEMBRANE COMPONENT OF PMF-DRIVEN MACROMOLECULE IMPORT SYSTEM"/>
    <property type="match status" value="1"/>
</dbReference>
<name>A0A7V5NXL5_9PROT</name>
<evidence type="ECO:0000256" key="1">
    <source>
        <dbReference type="ARBA" id="ARBA00004162"/>
    </source>
</evidence>
<evidence type="ECO:0000256" key="5">
    <source>
        <dbReference type="ARBA" id="ARBA00022989"/>
    </source>
</evidence>
<dbReference type="GO" id="GO:0015031">
    <property type="term" value="P:protein transport"/>
    <property type="evidence" value="ECO:0007669"/>
    <property type="project" value="UniProtKB-KW"/>
</dbReference>
<proteinExistence type="inferred from homology"/>